<dbReference type="OrthoDB" id="9810154at2"/>
<dbReference type="EMBL" id="QPIZ01000019">
    <property type="protein sequence ID" value="RCW31053.1"/>
    <property type="molecule type" value="Genomic_DNA"/>
</dbReference>
<keyword evidence="2" id="KW-1185">Reference proteome</keyword>
<gene>
    <name evidence="1" type="ORF">DFO77_11919</name>
</gene>
<sequence>MKRLILVRHAKTEPLTDAENDFSRQLKKRGHKDARMIADHLIGKSLVPDVVISSPARRALQTARIMAGSFSIPEADVREVPFIYDGFALDELVSKIAELSGDKDSVMVVGHNPDIALMAIQFAGDNFFHFPTSATAVIGFSVSEWSQIKAGAGRTEMFVYPKELKGKKD</sequence>
<dbReference type="STRING" id="1168289.GCA_000259075_00685"/>
<reference evidence="1 2" key="1">
    <citation type="submission" date="2018-07" db="EMBL/GenBank/DDBJ databases">
        <title>Freshwater and sediment microbial communities from various areas in North America, analyzing microbe dynamics in response to fracking.</title>
        <authorList>
            <person name="Lamendella R."/>
        </authorList>
    </citation>
    <scope>NUCLEOTIDE SEQUENCE [LARGE SCALE GENOMIC DNA]</scope>
    <source>
        <strain evidence="1 2">160A</strain>
    </source>
</reference>
<dbReference type="Proteomes" id="UP000252733">
    <property type="component" value="Unassembled WGS sequence"/>
</dbReference>
<dbReference type="InterPro" id="IPR029033">
    <property type="entry name" value="His_PPase_superfam"/>
</dbReference>
<dbReference type="Pfam" id="PF00300">
    <property type="entry name" value="His_Phos_1"/>
    <property type="match status" value="1"/>
</dbReference>
<proteinExistence type="predicted"/>
<protein>
    <submittedName>
        <fullName evidence="1">Phosphohistidine phosphatase</fullName>
    </submittedName>
</protein>
<dbReference type="SMART" id="SM00855">
    <property type="entry name" value="PGAM"/>
    <property type="match status" value="1"/>
</dbReference>
<dbReference type="RefSeq" id="WP_106152315.1">
    <property type="nucleotide sequence ID" value="NZ_PVTS01000004.1"/>
</dbReference>
<name>A0A2T0XPS2_9BACT</name>
<dbReference type="PANTHER" id="PTHR47623:SF1">
    <property type="entry name" value="OS09G0287300 PROTEIN"/>
    <property type="match status" value="1"/>
</dbReference>
<dbReference type="PANTHER" id="PTHR47623">
    <property type="entry name" value="OS09G0287300 PROTEIN"/>
    <property type="match status" value="1"/>
</dbReference>
<dbReference type="SUPFAM" id="SSF53254">
    <property type="entry name" value="Phosphoglycerate mutase-like"/>
    <property type="match status" value="1"/>
</dbReference>
<dbReference type="InterPro" id="IPR013078">
    <property type="entry name" value="His_Pase_superF_clade-1"/>
</dbReference>
<accession>A0A2T0XPS2</accession>
<evidence type="ECO:0000313" key="2">
    <source>
        <dbReference type="Proteomes" id="UP000252733"/>
    </source>
</evidence>
<dbReference type="Gene3D" id="3.40.50.1240">
    <property type="entry name" value="Phosphoglycerate mutase-like"/>
    <property type="match status" value="1"/>
</dbReference>
<organism evidence="1 2">
    <name type="scientific">Marinilabilia salmonicolor</name>
    <dbReference type="NCBI Taxonomy" id="989"/>
    <lineage>
        <taxon>Bacteria</taxon>
        <taxon>Pseudomonadati</taxon>
        <taxon>Bacteroidota</taxon>
        <taxon>Bacteroidia</taxon>
        <taxon>Marinilabiliales</taxon>
        <taxon>Marinilabiliaceae</taxon>
        <taxon>Marinilabilia</taxon>
    </lineage>
</organism>
<comment type="caution">
    <text evidence="1">The sequence shown here is derived from an EMBL/GenBank/DDBJ whole genome shotgun (WGS) entry which is preliminary data.</text>
</comment>
<dbReference type="CDD" id="cd07067">
    <property type="entry name" value="HP_PGM_like"/>
    <property type="match status" value="1"/>
</dbReference>
<evidence type="ECO:0000313" key="1">
    <source>
        <dbReference type="EMBL" id="RCW31053.1"/>
    </source>
</evidence>
<dbReference type="AlphaFoldDB" id="A0A2T0XPS2"/>